<evidence type="ECO:0000256" key="1">
    <source>
        <dbReference type="ARBA" id="ARBA00004811"/>
    </source>
</evidence>
<comment type="subcellular location">
    <subcellularLocation>
        <location evidence="7">Cytoplasm</location>
    </subcellularLocation>
</comment>
<feature type="binding site" evidence="7">
    <location>
        <position position="123"/>
    </location>
    <ligand>
        <name>phosphoenolpyruvate</name>
        <dbReference type="ChEBI" id="CHEBI:58702"/>
    </ligand>
</feature>
<feature type="binding site" evidence="7">
    <location>
        <position position="168"/>
    </location>
    <ligand>
        <name>3-phosphoshikimate</name>
        <dbReference type="ChEBI" id="CHEBI:145989"/>
    </ligand>
</feature>
<evidence type="ECO:0000256" key="5">
    <source>
        <dbReference type="ARBA" id="ARBA00023141"/>
    </source>
</evidence>
<dbReference type="GO" id="GO:0003866">
    <property type="term" value="F:3-phosphoshikimate 1-carboxyvinyltransferase activity"/>
    <property type="evidence" value="ECO:0007669"/>
    <property type="project" value="UniProtKB-EC"/>
</dbReference>
<dbReference type="InterPro" id="IPR023193">
    <property type="entry name" value="EPSP_synthase_CS"/>
</dbReference>
<dbReference type="Pfam" id="PF00275">
    <property type="entry name" value="EPSP_synthase"/>
    <property type="match status" value="1"/>
</dbReference>
<dbReference type="InterPro" id="IPR013792">
    <property type="entry name" value="RNA3'P_cycl/enolpyr_Trfase_a/b"/>
</dbReference>
<feature type="binding site" evidence="7">
    <location>
        <position position="28"/>
    </location>
    <ligand>
        <name>3-phosphoshikimate</name>
        <dbReference type="ChEBI" id="CHEBI:145989"/>
    </ligand>
</feature>
<organism evidence="9 10">
    <name type="scientific">Siminovitchia sediminis</name>
    <dbReference type="NCBI Taxonomy" id="1274353"/>
    <lineage>
        <taxon>Bacteria</taxon>
        <taxon>Bacillati</taxon>
        <taxon>Bacillota</taxon>
        <taxon>Bacilli</taxon>
        <taxon>Bacillales</taxon>
        <taxon>Bacillaceae</taxon>
        <taxon>Siminovitchia</taxon>
    </lineage>
</organism>
<keyword evidence="10" id="KW-1185">Reference proteome</keyword>
<dbReference type="PANTHER" id="PTHR21090:SF5">
    <property type="entry name" value="PENTAFUNCTIONAL AROM POLYPEPTIDE"/>
    <property type="match status" value="1"/>
</dbReference>
<evidence type="ECO:0000313" key="9">
    <source>
        <dbReference type="EMBL" id="MFD1707198.1"/>
    </source>
</evidence>
<comment type="caution">
    <text evidence="9">The sequence shown here is derived from an EMBL/GenBank/DDBJ whole genome shotgun (WGS) entry which is preliminary data.</text>
</comment>
<protein>
    <recommendedName>
        <fullName evidence="7">3-phosphoshikimate 1-carboxyvinyltransferase</fullName>
        <ecNumber evidence="7">2.5.1.19</ecNumber>
    </recommendedName>
    <alternativeName>
        <fullName evidence="7">5-enolpyruvylshikimate-3-phosphate synthase</fullName>
        <shortName evidence="7">EPSP synthase</shortName>
        <shortName evidence="7">EPSPS</shortName>
    </alternativeName>
</protein>
<feature type="binding site" evidence="7">
    <location>
        <position position="170"/>
    </location>
    <ligand>
        <name>phosphoenolpyruvate</name>
        <dbReference type="ChEBI" id="CHEBI:58702"/>
    </ligand>
</feature>
<evidence type="ECO:0000256" key="4">
    <source>
        <dbReference type="ARBA" id="ARBA00022679"/>
    </source>
</evidence>
<keyword evidence="7" id="KW-0963">Cytoplasm</keyword>
<comment type="subunit">
    <text evidence="7">Monomer.</text>
</comment>
<feature type="domain" description="Enolpyruvate transferase" evidence="8">
    <location>
        <begin position="12"/>
        <end position="424"/>
    </location>
</feature>
<dbReference type="PROSITE" id="PS00104">
    <property type="entry name" value="EPSP_SYNTHASE_1"/>
    <property type="match status" value="1"/>
</dbReference>
<comment type="pathway">
    <text evidence="1 7">Metabolic intermediate biosynthesis; chorismate biosynthesis; chorismate from D-erythrose 4-phosphate and phosphoenolpyruvate: step 6/7.</text>
</comment>
<feature type="binding site" evidence="7">
    <location>
        <position position="95"/>
    </location>
    <ligand>
        <name>phosphoenolpyruvate</name>
        <dbReference type="ChEBI" id="CHEBI:58702"/>
    </ligand>
</feature>
<dbReference type="PANTHER" id="PTHR21090">
    <property type="entry name" value="AROM/DEHYDROQUINATE SYNTHASE"/>
    <property type="match status" value="1"/>
</dbReference>
<feature type="binding site" evidence="7">
    <location>
        <position position="347"/>
    </location>
    <ligand>
        <name>phosphoenolpyruvate</name>
        <dbReference type="ChEBI" id="CHEBI:58702"/>
    </ligand>
</feature>
<feature type="binding site" evidence="7">
    <location>
        <position position="170"/>
    </location>
    <ligand>
        <name>3-phosphoshikimate</name>
        <dbReference type="ChEBI" id="CHEBI:145989"/>
    </ligand>
</feature>
<feature type="active site" description="Proton acceptor" evidence="7">
    <location>
        <position position="316"/>
    </location>
</feature>
<dbReference type="RefSeq" id="WP_380773921.1">
    <property type="nucleotide sequence ID" value="NZ_JBHUEO010000028.1"/>
</dbReference>
<feature type="binding site" evidence="7">
    <location>
        <position position="316"/>
    </location>
    <ligand>
        <name>3-phosphoshikimate</name>
        <dbReference type="ChEBI" id="CHEBI:145989"/>
    </ligand>
</feature>
<feature type="binding site" evidence="7">
    <location>
        <position position="343"/>
    </location>
    <ligand>
        <name>3-phosphoshikimate</name>
        <dbReference type="ChEBI" id="CHEBI:145989"/>
    </ligand>
</feature>
<dbReference type="EC" id="2.5.1.19" evidence="7"/>
<evidence type="ECO:0000256" key="2">
    <source>
        <dbReference type="ARBA" id="ARBA00009948"/>
    </source>
</evidence>
<feature type="binding site" evidence="7">
    <location>
        <position position="23"/>
    </location>
    <ligand>
        <name>3-phosphoshikimate</name>
        <dbReference type="ChEBI" id="CHEBI:145989"/>
    </ligand>
</feature>
<dbReference type="CDD" id="cd01556">
    <property type="entry name" value="EPSP_synthase"/>
    <property type="match status" value="1"/>
</dbReference>
<feature type="binding site" evidence="7">
    <location>
        <position position="389"/>
    </location>
    <ligand>
        <name>phosphoenolpyruvate</name>
        <dbReference type="ChEBI" id="CHEBI:58702"/>
    </ligand>
</feature>
<keyword evidence="3 7" id="KW-0028">Amino-acid biosynthesis</keyword>
<sequence length="429" mass="45758">MTITLTSNGNIQLNGTIRVPGDKSISHRAVMLGAMSEGQTKIFGLLTGDDCLNTIQCFRKLGVDIRQEGDYAEINGLGFDKLQEPREVLDVGNSGTTIRLMMGILAGAPFHTCLTGDDSITKRPMDRVAIPLKRMGAKIDGRHHGSFAPLSIRGGQLKGIEFVSPVASAQVKSAVLLAGLHAEGSTTVIEPQLSRDHTERMLAAFGCHVETDHLTTTIKGMQSLKGTTINVPGDISSAAFFLVAAAIIPNSELTIKNVGMNPTRTGIVDVLKEMGANISIKESGRDEIEPSADLTVQASELKGVEIGGEIIPRLIDEIPIIALAATQANGKTVIRDAAELKVKETNRIDTVVQELSKMGANIEPVKDGMIIHGPSKLHAAAVDSHGDHRIGMMLAIASCLTAGNTVIHNSESISISYPNFFQHLNELKL</sequence>
<comment type="caution">
    <text evidence="7">Lacks conserved residue(s) required for the propagation of feature annotation.</text>
</comment>
<feature type="binding site" evidence="7">
    <location>
        <position position="23"/>
    </location>
    <ligand>
        <name>phosphoenolpyruvate</name>
        <dbReference type="ChEBI" id="CHEBI:58702"/>
    </ligand>
</feature>
<evidence type="ECO:0000256" key="3">
    <source>
        <dbReference type="ARBA" id="ARBA00022605"/>
    </source>
</evidence>
<dbReference type="HAMAP" id="MF_00210">
    <property type="entry name" value="EPSP_synth"/>
    <property type="match status" value="1"/>
</dbReference>
<accession>A0ABW4KJ34</accession>
<dbReference type="SUPFAM" id="SSF55205">
    <property type="entry name" value="EPT/RTPC-like"/>
    <property type="match status" value="1"/>
</dbReference>
<evidence type="ECO:0000256" key="6">
    <source>
        <dbReference type="ARBA" id="ARBA00044633"/>
    </source>
</evidence>
<dbReference type="Proteomes" id="UP001597301">
    <property type="component" value="Unassembled WGS sequence"/>
</dbReference>
<comment type="catalytic activity">
    <reaction evidence="6">
        <text>3-phosphoshikimate + phosphoenolpyruvate = 5-O-(1-carboxyvinyl)-3-phosphoshikimate + phosphate</text>
        <dbReference type="Rhea" id="RHEA:21256"/>
        <dbReference type="ChEBI" id="CHEBI:43474"/>
        <dbReference type="ChEBI" id="CHEBI:57701"/>
        <dbReference type="ChEBI" id="CHEBI:58702"/>
        <dbReference type="ChEBI" id="CHEBI:145989"/>
        <dbReference type="EC" id="2.5.1.19"/>
    </reaction>
    <physiologicalReaction direction="left-to-right" evidence="6">
        <dbReference type="Rhea" id="RHEA:21257"/>
    </physiologicalReaction>
</comment>
<dbReference type="PIRSF" id="PIRSF000505">
    <property type="entry name" value="EPSPS"/>
    <property type="match status" value="1"/>
</dbReference>
<dbReference type="NCBIfam" id="TIGR01356">
    <property type="entry name" value="aroA"/>
    <property type="match status" value="1"/>
</dbReference>
<comment type="function">
    <text evidence="7">Catalyzes the transfer of the enolpyruvyl moiety of phosphoenolpyruvate (PEP) to the 5-hydroxyl of shikimate-3-phosphate (S3P) to produce enolpyruvyl shikimate-3-phosphate and inorganic phosphate.</text>
</comment>
<dbReference type="InterPro" id="IPR001986">
    <property type="entry name" value="Enolpyruvate_Tfrase_dom"/>
</dbReference>
<dbReference type="InterPro" id="IPR036968">
    <property type="entry name" value="Enolpyruvate_Tfrase_sf"/>
</dbReference>
<reference evidence="10" key="1">
    <citation type="journal article" date="2019" name="Int. J. Syst. Evol. Microbiol.">
        <title>The Global Catalogue of Microorganisms (GCM) 10K type strain sequencing project: providing services to taxonomists for standard genome sequencing and annotation.</title>
        <authorList>
            <consortium name="The Broad Institute Genomics Platform"/>
            <consortium name="The Broad Institute Genome Sequencing Center for Infectious Disease"/>
            <person name="Wu L."/>
            <person name="Ma J."/>
        </authorList>
    </citation>
    <scope>NUCLEOTIDE SEQUENCE [LARGE SCALE GENOMIC DNA]</scope>
    <source>
        <strain evidence="10">CGMCC 1.12295</strain>
    </source>
</reference>
<gene>
    <name evidence="7 9" type="primary">aroA</name>
    <name evidence="9" type="ORF">ACFSCZ_10685</name>
</gene>
<comment type="similarity">
    <text evidence="2 7">Belongs to the EPSP synthase family.</text>
</comment>
<evidence type="ECO:0000259" key="8">
    <source>
        <dbReference type="Pfam" id="PF00275"/>
    </source>
</evidence>
<feature type="binding site" evidence="7">
    <location>
        <position position="24"/>
    </location>
    <ligand>
        <name>3-phosphoshikimate</name>
        <dbReference type="ChEBI" id="CHEBI:145989"/>
    </ligand>
</feature>
<keyword evidence="5 7" id="KW-0057">Aromatic amino acid biosynthesis</keyword>
<evidence type="ECO:0000313" key="10">
    <source>
        <dbReference type="Proteomes" id="UP001597301"/>
    </source>
</evidence>
<dbReference type="Gene3D" id="3.65.10.10">
    <property type="entry name" value="Enolpyruvate transferase domain"/>
    <property type="match status" value="2"/>
</dbReference>
<keyword evidence="4 7" id="KW-0808">Transferase</keyword>
<proteinExistence type="inferred from homology"/>
<dbReference type="EMBL" id="JBHUEO010000028">
    <property type="protein sequence ID" value="MFD1707198.1"/>
    <property type="molecule type" value="Genomic_DNA"/>
</dbReference>
<dbReference type="PROSITE" id="PS00885">
    <property type="entry name" value="EPSP_SYNTHASE_2"/>
    <property type="match status" value="1"/>
</dbReference>
<evidence type="ECO:0000256" key="7">
    <source>
        <dbReference type="HAMAP-Rule" id="MF_00210"/>
    </source>
</evidence>
<name>A0ABW4KJ34_9BACI</name>
<dbReference type="InterPro" id="IPR006264">
    <property type="entry name" value="EPSP_synthase"/>
</dbReference>